<comment type="pathway">
    <text evidence="1">Lipid metabolism.</text>
</comment>
<dbReference type="CDD" id="cd07989">
    <property type="entry name" value="LPLAT_AGPAT-like"/>
    <property type="match status" value="1"/>
</dbReference>
<dbReference type="PANTHER" id="PTHR10434:SF40">
    <property type="entry name" value="1-ACYL-SN-GLYCEROL-3-PHOSPHATE ACYLTRANSFERASE"/>
    <property type="match status" value="1"/>
</dbReference>
<feature type="domain" description="Phospholipid/glycerol acyltransferase" evidence="4">
    <location>
        <begin position="96"/>
        <end position="213"/>
    </location>
</feature>
<evidence type="ECO:0000256" key="2">
    <source>
        <dbReference type="ARBA" id="ARBA00022679"/>
    </source>
</evidence>
<gene>
    <name evidence="5" type="ORF">H9894_04970</name>
</gene>
<accession>A0A9D1PXF2</accession>
<reference evidence="5" key="1">
    <citation type="journal article" date="2021" name="PeerJ">
        <title>Extensive microbial diversity within the chicken gut microbiome revealed by metagenomics and culture.</title>
        <authorList>
            <person name="Gilroy R."/>
            <person name="Ravi A."/>
            <person name="Getino M."/>
            <person name="Pursley I."/>
            <person name="Horton D.L."/>
            <person name="Alikhan N.F."/>
            <person name="Baker D."/>
            <person name="Gharbi K."/>
            <person name="Hall N."/>
            <person name="Watson M."/>
            <person name="Adriaenssens E.M."/>
            <person name="Foster-Nyarko E."/>
            <person name="Jarju S."/>
            <person name="Secka A."/>
            <person name="Antonio M."/>
            <person name="Oren A."/>
            <person name="Chaudhuri R.R."/>
            <person name="La Ragione R."/>
            <person name="Hildebrand F."/>
            <person name="Pallen M.J."/>
        </authorList>
    </citation>
    <scope>NUCLEOTIDE SEQUENCE</scope>
    <source>
        <strain evidence="5">ChiHecec2B26-446</strain>
    </source>
</reference>
<dbReference type="GO" id="GO:0006654">
    <property type="term" value="P:phosphatidic acid biosynthetic process"/>
    <property type="evidence" value="ECO:0007669"/>
    <property type="project" value="TreeGrafter"/>
</dbReference>
<dbReference type="GO" id="GO:0003841">
    <property type="term" value="F:1-acylglycerol-3-phosphate O-acyltransferase activity"/>
    <property type="evidence" value="ECO:0007669"/>
    <property type="project" value="TreeGrafter"/>
</dbReference>
<dbReference type="InterPro" id="IPR002123">
    <property type="entry name" value="Plipid/glycerol_acylTrfase"/>
</dbReference>
<evidence type="ECO:0000256" key="3">
    <source>
        <dbReference type="ARBA" id="ARBA00023315"/>
    </source>
</evidence>
<dbReference type="AlphaFoldDB" id="A0A9D1PXF2"/>
<evidence type="ECO:0000259" key="4">
    <source>
        <dbReference type="SMART" id="SM00563"/>
    </source>
</evidence>
<dbReference type="SUPFAM" id="SSF69593">
    <property type="entry name" value="Glycerol-3-phosphate (1)-acyltransferase"/>
    <property type="match status" value="1"/>
</dbReference>
<sequence>MEQFDPGILLNRFPRDTYVSPFFVPGLFTRTFPSLSFYARIFLGTTHWLTSRAAKGLCDDAAWCYASAWILEDVERTGIRVHVTGLDHFNAVKGPCVIVANHMSTLETYLLPCMLRPRFPVTFIVKRSLVEMPFFGAVMRSRDPVVVDRKNPREDLATILREGCDRLSRGISVIVFPQSTRTLHIDPKHFNTIGVKLARKANVPVVPLALKTDAWGAGRKIKELGKIRPDNDVIFRFFPPVTVEGSGHAEHKAILEAISSTLHYWEWRQKEKDEGRQVPPLLDPDFTLPTIER</sequence>
<comment type="caution">
    <text evidence="5">The sequence shown here is derived from an EMBL/GenBank/DDBJ whole genome shotgun (WGS) entry which is preliminary data.</text>
</comment>
<dbReference type="Pfam" id="PF01553">
    <property type="entry name" value="Acyltransferase"/>
    <property type="match status" value="1"/>
</dbReference>
<dbReference type="EMBL" id="DXHV01000053">
    <property type="protein sequence ID" value="HIW00524.1"/>
    <property type="molecule type" value="Genomic_DNA"/>
</dbReference>
<name>A0A9D1PXF2_9BACT</name>
<evidence type="ECO:0000313" key="6">
    <source>
        <dbReference type="Proteomes" id="UP000886752"/>
    </source>
</evidence>
<reference evidence="5" key="2">
    <citation type="submission" date="2021-04" db="EMBL/GenBank/DDBJ databases">
        <authorList>
            <person name="Gilroy R."/>
        </authorList>
    </citation>
    <scope>NUCLEOTIDE SEQUENCE</scope>
    <source>
        <strain evidence="5">ChiHecec2B26-446</strain>
    </source>
</reference>
<proteinExistence type="predicted"/>
<evidence type="ECO:0000256" key="1">
    <source>
        <dbReference type="ARBA" id="ARBA00005189"/>
    </source>
</evidence>
<evidence type="ECO:0000313" key="5">
    <source>
        <dbReference type="EMBL" id="HIW00524.1"/>
    </source>
</evidence>
<keyword evidence="3 5" id="KW-0012">Acyltransferase</keyword>
<dbReference type="PANTHER" id="PTHR10434">
    <property type="entry name" value="1-ACYL-SN-GLYCEROL-3-PHOSPHATE ACYLTRANSFERASE"/>
    <property type="match status" value="1"/>
</dbReference>
<organism evidence="5 6">
    <name type="scientific">Candidatus Desulfovibrio intestinipullorum</name>
    <dbReference type="NCBI Taxonomy" id="2838536"/>
    <lineage>
        <taxon>Bacteria</taxon>
        <taxon>Pseudomonadati</taxon>
        <taxon>Thermodesulfobacteriota</taxon>
        <taxon>Desulfovibrionia</taxon>
        <taxon>Desulfovibrionales</taxon>
        <taxon>Desulfovibrionaceae</taxon>
        <taxon>Desulfovibrio</taxon>
    </lineage>
</organism>
<dbReference type="Proteomes" id="UP000886752">
    <property type="component" value="Unassembled WGS sequence"/>
</dbReference>
<dbReference type="SMART" id="SM00563">
    <property type="entry name" value="PlsC"/>
    <property type="match status" value="1"/>
</dbReference>
<protein>
    <submittedName>
        <fullName evidence="5">1-acyl-sn-glycerol-3-phosphate acyltransferase</fullName>
    </submittedName>
</protein>
<keyword evidence="2" id="KW-0808">Transferase</keyword>